<dbReference type="CDD" id="cd19757">
    <property type="entry name" value="Bbox1"/>
    <property type="match status" value="1"/>
</dbReference>
<dbReference type="SMART" id="SM00336">
    <property type="entry name" value="BBOX"/>
    <property type="match status" value="2"/>
</dbReference>
<dbReference type="PROSITE" id="PS00518">
    <property type="entry name" value="ZF_RING_1"/>
    <property type="match status" value="1"/>
</dbReference>
<dbReference type="Gene3D" id="3.30.40.10">
    <property type="entry name" value="Zinc/RING finger domain, C3HC4 (zinc finger)"/>
    <property type="match status" value="1"/>
</dbReference>
<dbReference type="SUPFAM" id="SSF57850">
    <property type="entry name" value="RING/U-box"/>
    <property type="match status" value="1"/>
</dbReference>
<dbReference type="Proteomes" id="UP000594262">
    <property type="component" value="Unplaced"/>
</dbReference>
<dbReference type="RefSeq" id="XP_066925228.1">
    <property type="nucleotide sequence ID" value="XM_067069127.1"/>
</dbReference>
<dbReference type="InterPro" id="IPR047153">
    <property type="entry name" value="TRIM45/56/19-like"/>
</dbReference>
<dbReference type="PROSITE" id="PS50119">
    <property type="entry name" value="ZF_BBOX"/>
    <property type="match status" value="1"/>
</dbReference>
<dbReference type="Pfam" id="PF13445">
    <property type="entry name" value="zf-RING_UBOX"/>
    <property type="match status" value="1"/>
</dbReference>
<keyword evidence="2 4" id="KW-0863">Zinc-finger</keyword>
<dbReference type="Gene3D" id="2.60.40.10">
    <property type="entry name" value="Immunoglobulins"/>
    <property type="match status" value="1"/>
</dbReference>
<feature type="domain" description="RING-type" evidence="5">
    <location>
        <begin position="11"/>
        <end position="57"/>
    </location>
</feature>
<dbReference type="InterPro" id="IPR017907">
    <property type="entry name" value="Znf_RING_CS"/>
</dbReference>
<dbReference type="InterPro" id="IPR000315">
    <property type="entry name" value="Znf_B-box"/>
</dbReference>
<dbReference type="CDD" id="cd00063">
    <property type="entry name" value="FN3"/>
    <property type="match status" value="1"/>
</dbReference>
<protein>
    <submittedName>
        <fullName evidence="7">Uncharacterized protein</fullName>
    </submittedName>
</protein>
<dbReference type="PANTHER" id="PTHR25462:SF307">
    <property type="entry name" value="TRIPARTITE MOTIF-CONTAINING PROTEIN 45"/>
    <property type="match status" value="1"/>
</dbReference>
<dbReference type="OrthoDB" id="252722at2759"/>
<dbReference type="InterPro" id="IPR013083">
    <property type="entry name" value="Znf_RING/FYVE/PHD"/>
</dbReference>
<dbReference type="GO" id="GO:0008270">
    <property type="term" value="F:zinc ion binding"/>
    <property type="evidence" value="ECO:0007669"/>
    <property type="project" value="UniProtKB-KW"/>
</dbReference>
<evidence type="ECO:0000313" key="8">
    <source>
        <dbReference type="Proteomes" id="UP000594262"/>
    </source>
</evidence>
<dbReference type="GeneID" id="136812600"/>
<dbReference type="Gene3D" id="3.30.160.60">
    <property type="entry name" value="Classic Zinc Finger"/>
    <property type="match status" value="1"/>
</dbReference>
<dbReference type="PROSITE" id="PS50089">
    <property type="entry name" value="ZF_RING_2"/>
    <property type="match status" value="1"/>
</dbReference>
<evidence type="ECO:0000259" key="5">
    <source>
        <dbReference type="PROSITE" id="PS50089"/>
    </source>
</evidence>
<dbReference type="EnsemblMetazoa" id="CLYHEMT011421.1">
    <property type="protein sequence ID" value="CLYHEMP011421.1"/>
    <property type="gene ID" value="CLYHEMG011421"/>
</dbReference>
<accession>A0A7M5V831</accession>
<evidence type="ECO:0000259" key="6">
    <source>
        <dbReference type="PROSITE" id="PS50119"/>
    </source>
</evidence>
<proteinExistence type="predicted"/>
<keyword evidence="3" id="KW-0862">Zinc</keyword>
<name>A0A7M5V831_9CNID</name>
<dbReference type="InterPro" id="IPR003961">
    <property type="entry name" value="FN3_dom"/>
</dbReference>
<dbReference type="InterPro" id="IPR027370">
    <property type="entry name" value="Znf-RING_euk"/>
</dbReference>
<evidence type="ECO:0000256" key="4">
    <source>
        <dbReference type="PROSITE-ProRule" id="PRU00024"/>
    </source>
</evidence>
<dbReference type="SUPFAM" id="SSF49265">
    <property type="entry name" value="Fibronectin type III"/>
    <property type="match status" value="1"/>
</dbReference>
<dbReference type="PANTHER" id="PTHR25462">
    <property type="entry name" value="BONUS, ISOFORM C-RELATED"/>
    <property type="match status" value="1"/>
</dbReference>
<keyword evidence="1" id="KW-0479">Metal-binding</keyword>
<reference evidence="7" key="1">
    <citation type="submission" date="2021-01" db="UniProtKB">
        <authorList>
            <consortium name="EnsemblMetazoa"/>
        </authorList>
    </citation>
    <scope>IDENTIFICATION</scope>
</reference>
<dbReference type="InterPro" id="IPR036116">
    <property type="entry name" value="FN3_sf"/>
</dbReference>
<feature type="domain" description="B box-type" evidence="6">
    <location>
        <begin position="168"/>
        <end position="205"/>
    </location>
</feature>
<dbReference type="InterPro" id="IPR013783">
    <property type="entry name" value="Ig-like_fold"/>
</dbReference>
<keyword evidence="8" id="KW-1185">Reference proteome</keyword>
<organism evidence="7 8">
    <name type="scientific">Clytia hemisphaerica</name>
    <dbReference type="NCBI Taxonomy" id="252671"/>
    <lineage>
        <taxon>Eukaryota</taxon>
        <taxon>Metazoa</taxon>
        <taxon>Cnidaria</taxon>
        <taxon>Hydrozoa</taxon>
        <taxon>Hydroidolina</taxon>
        <taxon>Leptothecata</taxon>
        <taxon>Obeliida</taxon>
        <taxon>Clytiidae</taxon>
        <taxon>Clytia</taxon>
    </lineage>
</organism>
<sequence length="486" mass="55622">MAARNGRNHTCKLCYDSYSKKILERIPRKLECLHTFCTGCIQKLTNLQGHTIECPLCFVMTITPFKGVDHLPLNNDIIRELSTRKPFQKCNFCIKTTYPPRSATLHCINCEKLYCGSCSDQIHVKEENLDHIIRLANSMDDVQLSRQSSAKSGVVRSPQLEEKPANKVSSLVCSEHHQVLSLYCQKDKVRCCIQCRLSPQHQAHDCDFLKKSDEQDKNTLVDWHVQLEDLIDKQSKLRLCVQKTMEEVKKNTKTTQENIRKTFWSLKTLLDDVERDVNKEVENISQNKINQLQNQCSSMIEITSNAKTVSRLCEQSLDLDYFEMLVEKKKLEGAVTKAFEYLSRYSTPCEASDLFVQFPSHESILSDIKSLPYIVKVPPPPEKFVCELQADSSEVTLCWSSPSRMTFVYPINLFAVYASTGKDDSLELVKKINKKTMKLPLSWNKFHGKYLMQFHVTAINIIGESAPSLPSSIRLIKNRPSILNGL</sequence>
<dbReference type="SUPFAM" id="SSF57845">
    <property type="entry name" value="B-box zinc-binding domain"/>
    <property type="match status" value="1"/>
</dbReference>
<dbReference type="InterPro" id="IPR001841">
    <property type="entry name" value="Znf_RING"/>
</dbReference>
<dbReference type="SMART" id="SM00184">
    <property type="entry name" value="RING"/>
    <property type="match status" value="1"/>
</dbReference>
<evidence type="ECO:0000256" key="3">
    <source>
        <dbReference type="ARBA" id="ARBA00022833"/>
    </source>
</evidence>
<evidence type="ECO:0000313" key="7">
    <source>
        <dbReference type="EnsemblMetazoa" id="CLYHEMP011421.1"/>
    </source>
</evidence>
<dbReference type="AlphaFoldDB" id="A0A7M5V831"/>
<evidence type="ECO:0000256" key="1">
    <source>
        <dbReference type="ARBA" id="ARBA00022723"/>
    </source>
</evidence>
<evidence type="ECO:0000256" key="2">
    <source>
        <dbReference type="ARBA" id="ARBA00022771"/>
    </source>
</evidence>